<organism evidence="1 2">
    <name type="scientific">Thermoproteus uzoniensis (strain 768-20)</name>
    <dbReference type="NCBI Taxonomy" id="999630"/>
    <lineage>
        <taxon>Archaea</taxon>
        <taxon>Thermoproteota</taxon>
        <taxon>Thermoprotei</taxon>
        <taxon>Thermoproteales</taxon>
        <taxon>Thermoproteaceae</taxon>
        <taxon>Thermoproteus</taxon>
    </lineage>
</organism>
<dbReference type="KEGG" id="tuz:TUZN_1707"/>
<accession>F2L351</accession>
<dbReference type="AlphaFoldDB" id="F2L351"/>
<name>F2L351_THEU7</name>
<dbReference type="EMBL" id="CP002590">
    <property type="protein sequence ID" value="AEA13170.1"/>
    <property type="molecule type" value="Genomic_DNA"/>
</dbReference>
<evidence type="ECO:0000313" key="2">
    <source>
        <dbReference type="Proteomes" id="UP000008138"/>
    </source>
</evidence>
<dbReference type="Proteomes" id="UP000008138">
    <property type="component" value="Chromosome"/>
</dbReference>
<dbReference type="STRING" id="999630.TUZN_1707"/>
<reference evidence="1 2" key="1">
    <citation type="journal article" date="2011" name="J. Bacteriol.">
        <title>Complete genome sequence of the thermoacidophilic crenarchaeon Thermoproteus uzoniensis 768-20.</title>
        <authorList>
            <person name="Mardanov A.V."/>
            <person name="Gumerov V.M."/>
            <person name="Beletsky A.V."/>
            <person name="Prokofeva M.I."/>
            <person name="Bonch-Osmolovskaya E.A."/>
            <person name="Ravin N.V."/>
            <person name="Skryabin K.G."/>
        </authorList>
    </citation>
    <scope>NUCLEOTIDE SEQUENCE [LARGE SCALE GENOMIC DNA]</scope>
    <source>
        <strain evidence="1 2">768-20</strain>
    </source>
</reference>
<sequence>MEINLVNIFTWLKLILELVNNYLKSLEVECCVDAMKYLRRGRRVKKTPKLEDECYNLYKELERHIRQDVLDVYFSYVILNELRLLAKFLSKNIEINFRNLLKNFVNNYKIKCGLCQRCSSPQDCFLKYIACEDWCTRWRIKRKLMRIATRKHPVSDYALYFLRGYVTDDIELKLRQLYSKSNFSCTESR</sequence>
<evidence type="ECO:0000313" key="1">
    <source>
        <dbReference type="EMBL" id="AEA13170.1"/>
    </source>
</evidence>
<dbReference type="HOGENOM" id="CLU_1431717_0_0_2"/>
<reference key="2">
    <citation type="submission" date="2011-03" db="EMBL/GenBank/DDBJ databases">
        <title>Complete genome sequence of the thermoacidophilic crenarchaeon Thermoproteus uzoniensis 768-20.</title>
        <authorList>
            <person name="Mardanov A.V."/>
            <person name="Gumerov V.M."/>
            <person name="Beletsky A.V."/>
            <person name="Prokofeva M.I."/>
            <person name="Bonch-Osmolovskaya E.A."/>
            <person name="Ravin N.V."/>
            <person name="Skryabin K.G."/>
        </authorList>
    </citation>
    <scope>NUCLEOTIDE SEQUENCE</scope>
    <source>
        <strain>768-20</strain>
    </source>
</reference>
<proteinExistence type="predicted"/>
<gene>
    <name evidence="1" type="ordered locus">TUZN_1707</name>
</gene>
<keyword evidence="2" id="KW-1185">Reference proteome</keyword>
<protein>
    <submittedName>
        <fullName evidence="1">Uncharacterized protein</fullName>
    </submittedName>
</protein>